<dbReference type="InterPro" id="IPR051083">
    <property type="entry name" value="GrpII_Intron_Splice-Mob/Def"/>
</dbReference>
<dbReference type="AlphaFoldDB" id="C0XH00"/>
<organism evidence="2 3">
    <name type="scientific">Lentilactobacillus hilgardii (strain ATCC 8290 / DSM 20176 / CCUG 30140 / JCM 1155 / KCTC 3500 / NBRC 15886 / NCIMB 8040 / NRRL B-1843 / 9)</name>
    <dbReference type="NCBI Taxonomy" id="1423757"/>
    <lineage>
        <taxon>Bacteria</taxon>
        <taxon>Bacillati</taxon>
        <taxon>Bacillota</taxon>
        <taxon>Bacilli</taxon>
        <taxon>Lactobacillales</taxon>
        <taxon>Lactobacillaceae</taxon>
        <taxon>Lentilactobacillus</taxon>
    </lineage>
</organism>
<feature type="domain" description="Reverse transcriptase" evidence="1">
    <location>
        <begin position="1"/>
        <end position="241"/>
    </location>
</feature>
<keyword evidence="3" id="KW-1185">Reference proteome</keyword>
<dbReference type="HOGENOM" id="CLU_720901_0_0_9"/>
<evidence type="ECO:0000313" key="3">
    <source>
        <dbReference type="Proteomes" id="UP000003752"/>
    </source>
</evidence>
<dbReference type="Pfam" id="PF00078">
    <property type="entry name" value="RVT_1"/>
    <property type="match status" value="1"/>
</dbReference>
<dbReference type="SUPFAM" id="SSF56672">
    <property type="entry name" value="DNA/RNA polymerases"/>
    <property type="match status" value="1"/>
</dbReference>
<dbReference type="PANTHER" id="PTHR34047:SF8">
    <property type="entry name" value="PROTEIN YKFC"/>
    <property type="match status" value="1"/>
</dbReference>
<comment type="caution">
    <text evidence="2">The sequence shown here is derived from an EMBL/GenBank/DDBJ whole genome shotgun (WGS) entry which is preliminary data.</text>
</comment>
<dbReference type="EMBL" id="ACGP01000091">
    <property type="protein sequence ID" value="EEI25378.1"/>
    <property type="molecule type" value="Genomic_DNA"/>
</dbReference>
<evidence type="ECO:0000313" key="2">
    <source>
        <dbReference type="EMBL" id="EEI25378.1"/>
    </source>
</evidence>
<dbReference type="PANTHER" id="PTHR34047">
    <property type="entry name" value="NUCLEAR INTRON MATURASE 1, MITOCHONDRIAL-RELATED"/>
    <property type="match status" value="1"/>
</dbReference>
<dbReference type="PROSITE" id="PS50878">
    <property type="entry name" value="RT_POL"/>
    <property type="match status" value="1"/>
</dbReference>
<dbReference type="InterPro" id="IPR000477">
    <property type="entry name" value="RT_dom"/>
</dbReference>
<name>C0XH00_LENH9</name>
<reference evidence="2 3" key="1">
    <citation type="submission" date="2009-01" db="EMBL/GenBank/DDBJ databases">
        <authorList>
            <person name="Qin X."/>
            <person name="Bachman B."/>
            <person name="Battles P."/>
            <person name="Bell A."/>
            <person name="Bess C."/>
            <person name="Bickham C."/>
            <person name="Chaboub L."/>
            <person name="Chen D."/>
            <person name="Coyle M."/>
            <person name="Deiros D.R."/>
            <person name="Dinh H."/>
            <person name="Forbes L."/>
            <person name="Fowler G."/>
            <person name="Francisco L."/>
            <person name="Fu Q."/>
            <person name="Gubbala S."/>
            <person name="Hale W."/>
            <person name="Han Y."/>
            <person name="Hemphill L."/>
            <person name="Highlander S.K."/>
            <person name="Hirani K."/>
            <person name="Hogues M."/>
            <person name="Jackson L."/>
            <person name="Jakkamsetti A."/>
            <person name="Javaid M."/>
            <person name="Jiang H."/>
            <person name="Korchina V."/>
            <person name="Kovar C."/>
            <person name="Lara F."/>
            <person name="Lee S."/>
            <person name="Mata R."/>
            <person name="Mathew T."/>
            <person name="Moen C."/>
            <person name="Morales K."/>
            <person name="Munidasa M."/>
            <person name="Nazareth L."/>
            <person name="Ngo R."/>
            <person name="Nguyen L."/>
            <person name="Okwuonu G."/>
            <person name="Ongeri F."/>
            <person name="Patil S."/>
            <person name="Petrosino J."/>
            <person name="Pham C."/>
            <person name="Pham P."/>
            <person name="Pu L.-L."/>
            <person name="Puazo M."/>
            <person name="Raj R."/>
            <person name="Reid J."/>
            <person name="Rouhana J."/>
            <person name="Saada N."/>
            <person name="Shang Y."/>
            <person name="Simmons D."/>
            <person name="Thornton R."/>
            <person name="Warren J."/>
            <person name="Weissenberger G."/>
            <person name="Zhang J."/>
            <person name="Zhang L."/>
            <person name="Zhou C."/>
            <person name="Zhu D."/>
            <person name="Muzny D."/>
            <person name="Worley K."/>
            <person name="Gibbs R."/>
        </authorList>
    </citation>
    <scope>NUCLEOTIDE SEQUENCE [LARGE SCALE GENOMIC DNA]</scope>
    <source>
        <strain evidence="3">ATCC 8290 / DSM 20176 / CCUG 30140 / JCM 1155 / KCTC 3500 / NBRC 15886 / NCIMB 8040 / NRRL B-1843 / 9</strain>
    </source>
</reference>
<gene>
    <name evidence="2" type="ORF">HMPREF0519_0511</name>
</gene>
<sequence>MKESLFDSTLACLYILKLVIKMNNNKFDKKIVNGRKVISLDKDTLEKYKSLITTISNQYGIVNTSRNSSVERVIRALTNGLYINNFPMMNELPVAVIRGDIKDFFPSIKKQILLKKINSEGMLGSKDYFLLKDILLDPNFEGLPLGVPVSSALASLYLKKFDIQIKQTFSPLLYIRYVDDFIMVFPTSREKIKLSAIYDQINDLLNPLNLELSSSKFQISFFSAAKNEAKNLSFDFLGYHFTSLRNTNYPKIYTLEIQVQKAKVQKLQQRIRNIFFKIKQSDKAYTVKLYTCLFKLRNVFWGITTVGTNGKIQYSGIPNSYSLMNNTSSLNKLIKTTYYEIMHSQFISRDKFLLRSLLLPYVESDLDVPKFKYYNYLRLSISKLDDMVKAIGYTYYGSKKRETYIRYLFINLYKT</sequence>
<protein>
    <recommendedName>
        <fullName evidence="1">Reverse transcriptase domain-containing protein</fullName>
    </recommendedName>
</protein>
<dbReference type="Proteomes" id="UP000003752">
    <property type="component" value="Unassembled WGS sequence"/>
</dbReference>
<dbReference type="RefSeq" id="WP_003635405.1">
    <property type="nucleotide sequence ID" value="NZ_AZDF01000020.1"/>
</dbReference>
<accession>C0XH00</accession>
<dbReference type="InterPro" id="IPR043502">
    <property type="entry name" value="DNA/RNA_pol_sf"/>
</dbReference>
<evidence type="ECO:0000259" key="1">
    <source>
        <dbReference type="PROSITE" id="PS50878"/>
    </source>
</evidence>
<proteinExistence type="predicted"/>